<dbReference type="InterPro" id="IPR029058">
    <property type="entry name" value="AB_hydrolase_fold"/>
</dbReference>
<dbReference type="Proteomes" id="UP001057520">
    <property type="component" value="Chromosome"/>
</dbReference>
<dbReference type="SUPFAM" id="SSF54593">
    <property type="entry name" value="Glyoxalase/Bleomycin resistance protein/Dihydroxybiphenyl dioxygenase"/>
    <property type="match status" value="1"/>
</dbReference>
<organism evidence="3 4">
    <name type="scientific">Caulobacter segnis</name>
    <dbReference type="NCBI Taxonomy" id="88688"/>
    <lineage>
        <taxon>Bacteria</taxon>
        <taxon>Pseudomonadati</taxon>
        <taxon>Pseudomonadota</taxon>
        <taxon>Alphaproteobacteria</taxon>
        <taxon>Caulobacterales</taxon>
        <taxon>Caulobacteraceae</taxon>
        <taxon>Caulobacter</taxon>
    </lineage>
</organism>
<evidence type="ECO:0000313" key="4">
    <source>
        <dbReference type="Proteomes" id="UP001057520"/>
    </source>
</evidence>
<keyword evidence="1 3" id="KW-0378">Hydrolase</keyword>
<dbReference type="GO" id="GO:0016787">
    <property type="term" value="F:hydrolase activity"/>
    <property type="evidence" value="ECO:0007669"/>
    <property type="project" value="UniProtKB-KW"/>
</dbReference>
<gene>
    <name evidence="3" type="ORF">MZV50_22120</name>
</gene>
<evidence type="ECO:0000256" key="1">
    <source>
        <dbReference type="ARBA" id="ARBA00022801"/>
    </source>
</evidence>
<evidence type="ECO:0000259" key="2">
    <source>
        <dbReference type="Pfam" id="PF12697"/>
    </source>
</evidence>
<sequence length="368" mass="40344">MPPLIQPAKTFVLVHGASHGGWCYDRVAAILRSQGHRVFAPTLAGLAERASMDARRINLTTHIEEILALFEAEDLHNAVLCGHSYGGMVIAGVADRIPDRIDSLVFLDAVVPENGKCMNDYVFPGWRLVPILISVWLFGRGYKLTPPPPAWFFNVNKADRAMVDERLTGHPFKTLTEKIQIGSGADRIPNHAYIYATNWGNPQITKQYDLAKRCDGWKVFEVESGHDVMIDAPQDLARILDSLPLGFVQGDQPMTNIIRMVANVTVADLEAAIPLYQRLAGEETVKRFAYKNLNCANIGPYLLLEGAMDDHISQVATVLVRSAAEAQAAVEEAGGRVLEGPGEVPNGARVVMEHPDGAVFEYLQPKGA</sequence>
<dbReference type="SUPFAM" id="SSF53474">
    <property type="entry name" value="alpha/beta-Hydrolases"/>
    <property type="match status" value="1"/>
</dbReference>
<dbReference type="PANTHER" id="PTHR10992">
    <property type="entry name" value="METHYLESTERASE FAMILY MEMBER"/>
    <property type="match status" value="1"/>
</dbReference>
<dbReference type="Gene3D" id="3.40.50.1820">
    <property type="entry name" value="alpha/beta hydrolase"/>
    <property type="match status" value="1"/>
</dbReference>
<feature type="domain" description="AB hydrolase-1" evidence="2">
    <location>
        <begin position="11"/>
        <end position="238"/>
    </location>
</feature>
<dbReference type="PANTHER" id="PTHR10992:SF1083">
    <property type="entry name" value="METHYLESTERASE 1"/>
    <property type="match status" value="1"/>
</dbReference>
<dbReference type="InterPro" id="IPR045889">
    <property type="entry name" value="MES/HNL"/>
</dbReference>
<name>A0ABY4ZRT5_9CAUL</name>
<dbReference type="InterPro" id="IPR000073">
    <property type="entry name" value="AB_hydrolase_1"/>
</dbReference>
<proteinExistence type="predicted"/>
<accession>A0ABY4ZRT5</accession>
<evidence type="ECO:0000313" key="3">
    <source>
        <dbReference type="EMBL" id="USQ95215.1"/>
    </source>
</evidence>
<dbReference type="EMBL" id="CP096040">
    <property type="protein sequence ID" value="USQ95215.1"/>
    <property type="molecule type" value="Genomic_DNA"/>
</dbReference>
<dbReference type="Pfam" id="PF12697">
    <property type="entry name" value="Abhydrolase_6"/>
    <property type="match status" value="1"/>
</dbReference>
<protein>
    <submittedName>
        <fullName evidence="3">Alpha/beta hydrolase</fullName>
    </submittedName>
</protein>
<dbReference type="InterPro" id="IPR029068">
    <property type="entry name" value="Glyas_Bleomycin-R_OHBP_Dase"/>
</dbReference>
<keyword evidence="4" id="KW-1185">Reference proteome</keyword>
<dbReference type="Gene3D" id="3.10.180.10">
    <property type="entry name" value="2,3-Dihydroxybiphenyl 1,2-Dioxygenase, domain 1"/>
    <property type="match status" value="1"/>
</dbReference>
<reference evidence="3 4" key="1">
    <citation type="submission" date="2022-04" db="EMBL/GenBank/DDBJ databases">
        <title>Genome sequence of soybean root-associated Caulobacter segnis RL271.</title>
        <authorList>
            <person name="Longley R."/>
            <person name="Bonito G."/>
            <person name="Trigodet F."/>
            <person name="Crosson S."/>
            <person name="Fiebig A."/>
        </authorList>
    </citation>
    <scope>NUCLEOTIDE SEQUENCE [LARGE SCALE GENOMIC DNA]</scope>
    <source>
        <strain evidence="3 4">RL271</strain>
    </source>
</reference>